<dbReference type="OrthoDB" id="4191440at2759"/>
<proteinExistence type="predicted"/>
<dbReference type="Proteomes" id="UP001140513">
    <property type="component" value="Unassembled WGS sequence"/>
</dbReference>
<name>A0A9W9CBP2_9PLEO</name>
<keyword evidence="3" id="KW-1185">Reference proteome</keyword>
<protein>
    <recommendedName>
        <fullName evidence="4">F-box domain-containing protein</fullName>
    </recommendedName>
</protein>
<dbReference type="AlphaFoldDB" id="A0A9W9CBP2"/>
<gene>
    <name evidence="2" type="ORF">N0V89_005650</name>
</gene>
<feature type="transmembrane region" description="Helical" evidence="1">
    <location>
        <begin position="96"/>
        <end position="114"/>
    </location>
</feature>
<dbReference type="EMBL" id="JAPEUX010000004">
    <property type="protein sequence ID" value="KAJ4353919.1"/>
    <property type="molecule type" value="Genomic_DNA"/>
</dbReference>
<keyword evidence="1" id="KW-1133">Transmembrane helix</keyword>
<evidence type="ECO:0000313" key="3">
    <source>
        <dbReference type="Proteomes" id="UP001140513"/>
    </source>
</evidence>
<sequence>MGVSMQAQFLPATSDGCKGGQAVDWQVEITGYPSIFTLAATLDSKDASKAEAICKNLVGGWTIATTVVFFQLLLAYISVFFDEREYSLLNPMRPAVWILVIFVGPALLVHDIIFPRIRLWLSYTKKVVAELRSTKDLRIPSQTQFKPQYRNFEVPKTRLTNVLSIEHVLLNVVDYLHHEDVVNMSLACRAVREVVYPPNDLDYRVPKLTRHFDVGLPADLMSQAAASPSNPNVSTATIKSAAPVNATLSGPAYPAAAM</sequence>
<organism evidence="2 3">
    <name type="scientific">Didymosphaeria variabile</name>
    <dbReference type="NCBI Taxonomy" id="1932322"/>
    <lineage>
        <taxon>Eukaryota</taxon>
        <taxon>Fungi</taxon>
        <taxon>Dikarya</taxon>
        <taxon>Ascomycota</taxon>
        <taxon>Pezizomycotina</taxon>
        <taxon>Dothideomycetes</taxon>
        <taxon>Pleosporomycetidae</taxon>
        <taxon>Pleosporales</taxon>
        <taxon>Massarineae</taxon>
        <taxon>Didymosphaeriaceae</taxon>
        <taxon>Didymosphaeria</taxon>
    </lineage>
</organism>
<feature type="transmembrane region" description="Helical" evidence="1">
    <location>
        <begin position="58"/>
        <end position="81"/>
    </location>
</feature>
<accession>A0A9W9CBP2</accession>
<keyword evidence="1" id="KW-0472">Membrane</keyword>
<evidence type="ECO:0008006" key="4">
    <source>
        <dbReference type="Google" id="ProtNLM"/>
    </source>
</evidence>
<dbReference type="GeneID" id="80909180"/>
<dbReference type="RefSeq" id="XP_056071693.1">
    <property type="nucleotide sequence ID" value="XM_056214426.1"/>
</dbReference>
<evidence type="ECO:0000256" key="1">
    <source>
        <dbReference type="SAM" id="Phobius"/>
    </source>
</evidence>
<reference evidence="2" key="1">
    <citation type="submission" date="2022-10" db="EMBL/GenBank/DDBJ databases">
        <title>Tapping the CABI collections for fungal endophytes: first genome assemblies for Collariella, Neodidymelliopsis, Ascochyta clinopodiicola, Didymella pomorum, Didymosphaeria variabile, Neocosmospora piperis and Neocucurbitaria cava.</title>
        <authorList>
            <person name="Hill R."/>
        </authorList>
    </citation>
    <scope>NUCLEOTIDE SEQUENCE</scope>
    <source>
        <strain evidence="2">IMI 356815</strain>
    </source>
</reference>
<keyword evidence="1" id="KW-0812">Transmembrane</keyword>
<evidence type="ECO:0000313" key="2">
    <source>
        <dbReference type="EMBL" id="KAJ4353919.1"/>
    </source>
</evidence>
<comment type="caution">
    <text evidence="2">The sequence shown here is derived from an EMBL/GenBank/DDBJ whole genome shotgun (WGS) entry which is preliminary data.</text>
</comment>